<dbReference type="PROSITE" id="PS50077">
    <property type="entry name" value="HEAT_REPEAT"/>
    <property type="match status" value="8"/>
</dbReference>
<dbReference type="STRING" id="36022.A0A1V2LB65"/>
<dbReference type="PANTHER" id="PTHR10648:SF4">
    <property type="entry name" value="PROTEIN PHOSPHATASE 2 (FORMERLY 2A), REGULATORY SUBUNIT A, BETA ISOFORM-RELATED"/>
    <property type="match status" value="1"/>
</dbReference>
<evidence type="ECO:0000313" key="5">
    <source>
        <dbReference type="EMBL" id="ONH69030.1"/>
    </source>
</evidence>
<dbReference type="InterPro" id="IPR051023">
    <property type="entry name" value="PP2A_Regulatory_Subunit_A"/>
</dbReference>
<accession>A0A1V2LB65</accession>
<evidence type="ECO:0000256" key="2">
    <source>
        <dbReference type="ARBA" id="ARBA00038332"/>
    </source>
</evidence>
<feature type="repeat" description="HEAT" evidence="3">
    <location>
        <begin position="413"/>
        <end position="451"/>
    </location>
</feature>
<organism evidence="5 6">
    <name type="scientific">Cyberlindnera fabianii</name>
    <name type="common">Yeast</name>
    <name type="synonym">Hansenula fabianii</name>
    <dbReference type="NCBI Taxonomy" id="36022"/>
    <lineage>
        <taxon>Eukaryota</taxon>
        <taxon>Fungi</taxon>
        <taxon>Dikarya</taxon>
        <taxon>Ascomycota</taxon>
        <taxon>Saccharomycotina</taxon>
        <taxon>Saccharomycetes</taxon>
        <taxon>Phaffomycetales</taxon>
        <taxon>Phaffomycetaceae</taxon>
        <taxon>Cyberlindnera</taxon>
    </lineage>
</organism>
<dbReference type="Gene3D" id="1.25.10.10">
    <property type="entry name" value="Leucine-rich Repeat Variant"/>
    <property type="match status" value="1"/>
</dbReference>
<dbReference type="OMA" id="NRVEAMQ"/>
<dbReference type="GO" id="GO:0005829">
    <property type="term" value="C:cytosol"/>
    <property type="evidence" value="ECO:0007669"/>
    <property type="project" value="TreeGrafter"/>
</dbReference>
<feature type="repeat" description="HEAT" evidence="3">
    <location>
        <begin position="296"/>
        <end position="334"/>
    </location>
</feature>
<feature type="repeat" description="HEAT" evidence="3">
    <location>
        <begin position="374"/>
        <end position="412"/>
    </location>
</feature>
<dbReference type="VEuPathDB" id="FungiDB:BON22_1450"/>
<evidence type="ECO:0000256" key="1">
    <source>
        <dbReference type="ARBA" id="ARBA00022737"/>
    </source>
</evidence>
<dbReference type="PANTHER" id="PTHR10648">
    <property type="entry name" value="SERINE/THREONINE-PROTEIN PHOSPHATASE PP2A 65 KDA REGULATORY SUBUNIT"/>
    <property type="match status" value="1"/>
</dbReference>
<keyword evidence="1" id="KW-0677">Repeat</keyword>
<feature type="repeat" description="HEAT" evidence="3">
    <location>
        <begin position="596"/>
        <end position="629"/>
    </location>
</feature>
<name>A0A1V2LB65_CYBFA</name>
<sequence length="629" mass="71025">MADVSTDQNDDIYPLALLMDELKHDDVTNRVNAMQKLDTIALALGPERTREELIPFLQEVAQDDEDEVFAVLAEQLGRFVPLIGGSEHAEILIPVLELLAATEEPVVRDKAVDSLNEIASQLSLQQIGEKFYPLVEDLAGTEWFSSRVSATGLFQSIIVKVDDTMRKNLLTTYSKLVHDEGPMVKRAAATHLPKIIDLLRENPDCSNEQDWDIISSMFQTLTTDKQDSVKFLSVDVLISILQFFNSRNDTSHHQGLLNSALSLIQDPSWRVRYMAADRFEKLATQFESDYEMINELIDPFLKLLKDNEGEVRKAIAKQLPGFCKLIKQDVLYSKVIWRVEELSRDPSEFVRSALASEITGLTPLMEKEVVMKELLPILLTMLKDEYPEVKLNVISKLKVVNDVIGIDILAQHLLPAITELARDKQWRVRLAIIEYIPLLADQLGVSFFGEELGNLVLSWLWDSVYSIREAAVTNLEKLAKIFGSKWADEEIIERILKSDEVSFNNFVYRLTSLFTLTRLIPVVDKEIVITKILPFVDNLASDQVPNIRFNVAKSYLLTAQSLLNKLPPSESGDVKDAEALTPEQRAESAEFIKQKVLPVVESLKSDADADVKYFATQSYDGIVALLEDN</sequence>
<evidence type="ECO:0000313" key="6">
    <source>
        <dbReference type="Proteomes" id="UP000189513"/>
    </source>
</evidence>
<feature type="repeat" description="HEAT" evidence="3">
    <location>
        <begin position="256"/>
        <end position="290"/>
    </location>
</feature>
<dbReference type="AlphaFoldDB" id="A0A1V2LB65"/>
<dbReference type="GO" id="GO:0019888">
    <property type="term" value="F:protein phosphatase regulator activity"/>
    <property type="evidence" value="ECO:0007669"/>
    <property type="project" value="TreeGrafter"/>
</dbReference>
<feature type="repeat" description="HEAT" evidence="3">
    <location>
        <begin position="335"/>
        <end position="373"/>
    </location>
</feature>
<dbReference type="InterPro" id="IPR011989">
    <property type="entry name" value="ARM-like"/>
</dbReference>
<dbReference type="GO" id="GO:0000159">
    <property type="term" value="C:protein phosphatase type 2A complex"/>
    <property type="evidence" value="ECO:0007669"/>
    <property type="project" value="TreeGrafter"/>
</dbReference>
<dbReference type="Pfam" id="PF22646">
    <property type="entry name" value="PPP2R1A-like_HEAT"/>
    <property type="match status" value="1"/>
</dbReference>
<dbReference type="Pfam" id="PF02985">
    <property type="entry name" value="HEAT"/>
    <property type="match status" value="1"/>
</dbReference>
<dbReference type="GO" id="GO:0005634">
    <property type="term" value="C:nucleus"/>
    <property type="evidence" value="ECO:0007669"/>
    <property type="project" value="UniProtKB-ARBA"/>
</dbReference>
<feature type="domain" description="Phosphatase PP2A regulatory subunit A/Splicing factor 3B subunit 1-like HEAT repeat" evidence="4">
    <location>
        <begin position="293"/>
        <end position="364"/>
    </location>
</feature>
<dbReference type="InterPro" id="IPR000357">
    <property type="entry name" value="HEAT"/>
</dbReference>
<proteinExistence type="inferred from homology"/>
<feature type="repeat" description="HEAT" evidence="3">
    <location>
        <begin position="53"/>
        <end position="90"/>
    </location>
</feature>
<dbReference type="SUPFAM" id="SSF48371">
    <property type="entry name" value="ARM repeat"/>
    <property type="match status" value="1"/>
</dbReference>
<reference evidence="6" key="1">
    <citation type="journal article" date="2017" name="Genome Announc.">
        <title>Genome sequences of Cyberlindnera fabianii 65, Pichia kudriavzevii 129, and Saccharomyces cerevisiae 131 isolated from fermented masau fruits in Zimbabwe.</title>
        <authorList>
            <person name="van Rijswijck I.M.H."/>
            <person name="Derks M.F.L."/>
            <person name="Abee T."/>
            <person name="de Ridder D."/>
            <person name="Smid E.J."/>
        </authorList>
    </citation>
    <scope>NUCLEOTIDE SEQUENCE [LARGE SCALE GENOMIC DNA]</scope>
    <source>
        <strain evidence="6">65</strain>
    </source>
</reference>
<keyword evidence="6" id="KW-1185">Reference proteome</keyword>
<feature type="repeat" description="HEAT" evidence="3">
    <location>
        <begin position="92"/>
        <end position="130"/>
    </location>
</feature>
<dbReference type="InterPro" id="IPR016024">
    <property type="entry name" value="ARM-type_fold"/>
</dbReference>
<protein>
    <submittedName>
        <fullName evidence="5">Protein phosphatase PP2A regulatory subunit A</fullName>
    </submittedName>
</protein>
<evidence type="ECO:0000256" key="3">
    <source>
        <dbReference type="PROSITE-ProRule" id="PRU00103"/>
    </source>
</evidence>
<dbReference type="FunFam" id="1.25.10.10:FF:000062">
    <property type="entry name" value="Serine/threonine-protein phosphatase 2A regulatory subunit A alpha isoform"/>
    <property type="match status" value="1"/>
</dbReference>
<dbReference type="Proteomes" id="UP000189513">
    <property type="component" value="Unassembled WGS sequence"/>
</dbReference>
<dbReference type="EMBL" id="MPUK01000002">
    <property type="protein sequence ID" value="ONH69030.1"/>
    <property type="molecule type" value="Genomic_DNA"/>
</dbReference>
<comment type="similarity">
    <text evidence="2">Belongs to the phosphatase 2A regulatory subunit A family.</text>
</comment>
<evidence type="ECO:0000259" key="4">
    <source>
        <dbReference type="Pfam" id="PF22646"/>
    </source>
</evidence>
<gene>
    <name evidence="5" type="ORF">BON22_1450</name>
</gene>
<dbReference type="InterPro" id="IPR021133">
    <property type="entry name" value="HEAT_type_2"/>
</dbReference>
<comment type="caution">
    <text evidence="5">The sequence shown here is derived from an EMBL/GenBank/DDBJ whole genome shotgun (WGS) entry which is preliminary data.</text>
</comment>
<dbReference type="InterPro" id="IPR054573">
    <property type="entry name" value="PP2A/SF3B1-like_HEAT"/>
</dbReference>